<dbReference type="Proteomes" id="UP000244912">
    <property type="component" value="Unassembled WGS sequence"/>
</dbReference>
<keyword evidence="3" id="KW-1185">Reference proteome</keyword>
<dbReference type="EMBL" id="ONZF01000001">
    <property type="protein sequence ID" value="SPJ22232.1"/>
    <property type="molecule type" value="Genomic_DNA"/>
</dbReference>
<dbReference type="InterPro" id="IPR036890">
    <property type="entry name" value="HATPase_C_sf"/>
</dbReference>
<dbReference type="AlphaFoldDB" id="A0A2R8BPX9"/>
<feature type="domain" description="Histidine phosphotransferase ChpT C-terminal" evidence="1">
    <location>
        <begin position="76"/>
        <end position="188"/>
    </location>
</feature>
<evidence type="ECO:0000313" key="2">
    <source>
        <dbReference type="EMBL" id="SPJ22232.1"/>
    </source>
</evidence>
<proteinExistence type="predicted"/>
<name>A0A2R8BPX9_9RHOB</name>
<dbReference type="Gene3D" id="1.10.287.130">
    <property type="match status" value="1"/>
</dbReference>
<dbReference type="InterPro" id="IPR018762">
    <property type="entry name" value="ChpT_C"/>
</dbReference>
<evidence type="ECO:0000313" key="3">
    <source>
        <dbReference type="Proteomes" id="UP000244912"/>
    </source>
</evidence>
<reference evidence="2 3" key="1">
    <citation type="submission" date="2018-03" db="EMBL/GenBank/DDBJ databases">
        <authorList>
            <person name="Keele B.F."/>
        </authorList>
    </citation>
    <scope>NUCLEOTIDE SEQUENCE [LARGE SCALE GENOMIC DNA]</scope>
    <source>
        <strain evidence="2 3">CECT 8504</strain>
    </source>
</reference>
<dbReference type="RefSeq" id="WP_245897470.1">
    <property type="nucleotide sequence ID" value="NZ_ONZF01000001.1"/>
</dbReference>
<sequence>MIPSEFNGLLGSRICHDLISPIGAINNGLELLGMTGQADTPELALIHDSVEAANARIRLFRLAFGAAEAGQRTAWGEIEGIVDRMSQGRIAIEWLTPSDMDRSEARLSLLLLLCAETLMPFGGSVVVTPGPAIVMNLVSDRLRADQDLLRQLSDWDAPIPAASDVHFALARHAADDVDRKIDVETTEDGLKITA</sequence>
<organism evidence="2 3">
    <name type="scientific">Palleronia abyssalis</name>
    <dbReference type="NCBI Taxonomy" id="1501240"/>
    <lineage>
        <taxon>Bacteria</taxon>
        <taxon>Pseudomonadati</taxon>
        <taxon>Pseudomonadota</taxon>
        <taxon>Alphaproteobacteria</taxon>
        <taxon>Rhodobacterales</taxon>
        <taxon>Roseobacteraceae</taxon>
        <taxon>Palleronia</taxon>
    </lineage>
</organism>
<dbReference type="Pfam" id="PF10090">
    <property type="entry name" value="HPTransfase"/>
    <property type="match status" value="1"/>
</dbReference>
<accession>A0A2R8BPX9</accession>
<dbReference type="Gene3D" id="3.30.565.10">
    <property type="entry name" value="Histidine kinase-like ATPase, C-terminal domain"/>
    <property type="match status" value="1"/>
</dbReference>
<protein>
    <recommendedName>
        <fullName evidence="1">Histidine phosphotransferase ChpT C-terminal domain-containing protein</fullName>
    </recommendedName>
</protein>
<evidence type="ECO:0000259" key="1">
    <source>
        <dbReference type="Pfam" id="PF10090"/>
    </source>
</evidence>
<gene>
    <name evidence="2" type="ORF">PAA8504_00020</name>
</gene>